<dbReference type="OrthoDB" id="517663at2"/>
<protein>
    <recommendedName>
        <fullName evidence="3">DUF4352 domain-containing protein</fullName>
    </recommendedName>
</protein>
<accession>A0A0V8GHZ7</accession>
<evidence type="ECO:0008006" key="3">
    <source>
        <dbReference type="Google" id="ProtNLM"/>
    </source>
</evidence>
<organism evidence="1 2">
    <name type="scientific">Exiguobacterium indicum</name>
    <dbReference type="NCBI Taxonomy" id="296995"/>
    <lineage>
        <taxon>Bacteria</taxon>
        <taxon>Bacillati</taxon>
        <taxon>Bacillota</taxon>
        <taxon>Bacilli</taxon>
        <taxon>Bacillales</taxon>
        <taxon>Bacillales Family XII. Incertae Sedis</taxon>
        <taxon>Exiguobacterium</taxon>
    </lineage>
</organism>
<evidence type="ECO:0000313" key="1">
    <source>
        <dbReference type="EMBL" id="KSU49927.1"/>
    </source>
</evidence>
<evidence type="ECO:0000313" key="2">
    <source>
        <dbReference type="Proteomes" id="UP000053797"/>
    </source>
</evidence>
<name>A0A0V8GHZ7_9BACL</name>
<dbReference type="EMBL" id="LNQL01000001">
    <property type="protein sequence ID" value="KSU49927.1"/>
    <property type="molecule type" value="Genomic_DNA"/>
</dbReference>
<sequence length="284" mass="31267">MKKFFKIVLIVLAVLIGLLVLLVACSDSDTESGKGKSGTKSEIKSKGPLAEKDYEKMYTDPKKYKGYEVTVRGKVFSEPEKDEDGVYFQMYGDPENAEKNTMVATDTSLKIKSEQYVEVKGIVVDEFSGENAFGGEISAAGIRAKSVKEISYIDAMAPTKKTIELNKVVDQHGLKVELQKVELADNQTRVFVKITNKTNVNATFFDSGSKLVVGNKQLETEYLDSEESGLAEVQSDILPGIETEGVMIYPAVEAGTTSMKLLIDASNDNYDIDFAPYTFEIPVK</sequence>
<proteinExistence type="predicted"/>
<reference evidence="1 2" key="1">
    <citation type="journal article" date="2015" name="Int. J. Syst. Evol. Microbiol.">
        <title>Exiguobacterium enclense sp. nov., isolated from sediment.</title>
        <authorList>
            <person name="Dastager S.G."/>
            <person name="Mawlankar R."/>
            <person name="Sonalkar V.V."/>
            <person name="Thorat M.N."/>
            <person name="Mual P."/>
            <person name="Verma A."/>
            <person name="Krishnamurthi S."/>
            <person name="Tang S.K."/>
            <person name="Li W.J."/>
        </authorList>
    </citation>
    <scope>NUCLEOTIDE SEQUENCE [LARGE SCALE GENOMIC DNA]</scope>
    <source>
        <strain evidence="1 2">NIO-1109</strain>
    </source>
</reference>
<dbReference type="RefSeq" id="WP_058264552.1">
    <property type="nucleotide sequence ID" value="NZ_FMYN01000001.1"/>
</dbReference>
<comment type="caution">
    <text evidence="1">The sequence shown here is derived from an EMBL/GenBank/DDBJ whole genome shotgun (WGS) entry which is preliminary data.</text>
</comment>
<dbReference type="AlphaFoldDB" id="A0A0V8GHZ7"/>
<dbReference type="PROSITE" id="PS51257">
    <property type="entry name" value="PROKAR_LIPOPROTEIN"/>
    <property type="match status" value="1"/>
</dbReference>
<dbReference type="Proteomes" id="UP000053797">
    <property type="component" value="Unassembled WGS sequence"/>
</dbReference>
<gene>
    <name evidence="1" type="ORF">AS033_00750</name>
</gene>